<gene>
    <name evidence="2" type="ORF">TOT_030000126</name>
</gene>
<sequence length="599" mass="69176">MLHISRLHVHSFAHNLLYSINNSRFHLLKCILLKSSSSYSTGTSMEGETHISDPKCDTNEPSSPSKHSKNENKHSKISHPDKCLINAEISGLASPISAMCWHKGPYSDYFDHNSENVDSESIEFTTNNDVQKELFPQTDMIEEMEHLLSLERKEKDRVRLILEKSKPLKIDEHIKDKQLASRVSTLKLLSISSRLAKRSPSSAKPQVDIAKYLKEKKYQKSLMSHADSHKDYRSKGETSRKQSILETVRILDVDRLPLPILHHMLCYTLVKNVPAENVLKIISNIASLRDKNKHVCYHNLFKLVTLKSSPICAPEIVATLTRCYQSISIPFMVDYVRKYGTFSRKFLANLINRHSQPSPLDFFRYQSHSRNLPLILTRPWSLLSFVNLLKSSSAKRYMYLNLLNYGYVPNLQKFDKLHAFGTMDYELSGQILSFEKMLDENALISEAREDPNRPKLYDKILELQYSGDSNLEDMELSSDADTHEPTSTSLQFVKVLDQRADCSSSRTSEEAHGYKDIDDSIREDGGHISWSLPWGLKRDAFHYRGKTYKLDRVSGWLKVKSSVRINYLKNVKMNKRKRERRLLRRRARKQAKLRILSSL</sequence>
<dbReference type="KEGG" id="tot:TOT_030000126"/>
<feature type="region of interest" description="Disordered" evidence="1">
    <location>
        <begin position="43"/>
        <end position="78"/>
    </location>
</feature>
<proteinExistence type="predicted"/>
<feature type="compositionally biased region" description="Basic and acidic residues" evidence="1">
    <location>
        <begin position="68"/>
        <end position="78"/>
    </location>
</feature>
<dbReference type="RefSeq" id="XP_009691166.1">
    <property type="nucleotide sequence ID" value="XM_009692871.1"/>
</dbReference>
<reference evidence="2 3" key="1">
    <citation type="journal article" date="2012" name="MBio">
        <title>Comparative genome analysis of three eukaryotic parasites with differing abilities to transform leukocytes reveals key mediators of Theileria-induced leukocyte transformation.</title>
        <authorList>
            <person name="Hayashida K."/>
            <person name="Hara Y."/>
            <person name="Abe T."/>
            <person name="Yamasaki C."/>
            <person name="Toyoda A."/>
            <person name="Kosuge T."/>
            <person name="Suzuki Y."/>
            <person name="Sato Y."/>
            <person name="Kawashima S."/>
            <person name="Katayama T."/>
            <person name="Wakaguri H."/>
            <person name="Inoue N."/>
            <person name="Homma K."/>
            <person name="Tada-Umezaki M."/>
            <person name="Yagi Y."/>
            <person name="Fujii Y."/>
            <person name="Habara T."/>
            <person name="Kanehisa M."/>
            <person name="Watanabe H."/>
            <person name="Ito K."/>
            <person name="Gojobori T."/>
            <person name="Sugawara H."/>
            <person name="Imanishi T."/>
            <person name="Weir W."/>
            <person name="Gardner M."/>
            <person name="Pain A."/>
            <person name="Shiels B."/>
            <person name="Hattori M."/>
            <person name="Nene V."/>
            <person name="Sugimoto C."/>
        </authorList>
    </citation>
    <scope>NUCLEOTIDE SEQUENCE [LARGE SCALE GENOMIC DNA]</scope>
    <source>
        <strain evidence="2 3">Shintoku</strain>
    </source>
</reference>
<evidence type="ECO:0000313" key="3">
    <source>
        <dbReference type="Proteomes" id="UP000003786"/>
    </source>
</evidence>
<accession>J4D8M5</accession>
<protein>
    <submittedName>
        <fullName evidence="2">Uncharacterized protein</fullName>
    </submittedName>
</protein>
<evidence type="ECO:0000256" key="1">
    <source>
        <dbReference type="SAM" id="MobiDB-lite"/>
    </source>
</evidence>
<organism evidence="2 3">
    <name type="scientific">Theileria orientalis strain Shintoku</name>
    <dbReference type="NCBI Taxonomy" id="869250"/>
    <lineage>
        <taxon>Eukaryota</taxon>
        <taxon>Sar</taxon>
        <taxon>Alveolata</taxon>
        <taxon>Apicomplexa</taxon>
        <taxon>Aconoidasida</taxon>
        <taxon>Piroplasmida</taxon>
        <taxon>Theileriidae</taxon>
        <taxon>Theileria</taxon>
    </lineage>
</organism>
<keyword evidence="3" id="KW-1185">Reference proteome</keyword>
<dbReference type="AlphaFoldDB" id="J4D8M5"/>
<dbReference type="VEuPathDB" id="PiroplasmaDB:TOT_030000126"/>
<dbReference type="Proteomes" id="UP000003786">
    <property type="component" value="Chromosome 3"/>
</dbReference>
<name>J4D8M5_THEOR</name>
<dbReference type="eggNOG" id="ENOG502SQ3W">
    <property type="taxonomic scope" value="Eukaryota"/>
</dbReference>
<dbReference type="GeneID" id="20715325"/>
<dbReference type="OrthoDB" id="448832at2759"/>
<dbReference type="OMA" id="HHMLCYT"/>
<evidence type="ECO:0000313" key="2">
    <source>
        <dbReference type="EMBL" id="BAM40865.1"/>
    </source>
</evidence>
<feature type="compositionally biased region" description="Basic and acidic residues" evidence="1">
    <location>
        <begin position="47"/>
        <end position="58"/>
    </location>
</feature>
<dbReference type="EMBL" id="AP011948">
    <property type="protein sequence ID" value="BAM40865.1"/>
    <property type="molecule type" value="Genomic_DNA"/>
</dbReference>